<evidence type="ECO:0000313" key="2">
    <source>
        <dbReference type="EMBL" id="OTO09593.1"/>
    </source>
</evidence>
<reference evidence="2" key="1">
    <citation type="submission" date="2017-05" db="EMBL/GenBank/DDBJ databases">
        <title>The Genome Sequence of Enterococcus sp. 4G2_DIV0659.</title>
        <authorList>
            <consortium name="The Broad Institute Genomics Platform"/>
            <consortium name="The Broad Institute Genomic Center for Infectious Diseases"/>
            <person name="Earl A."/>
            <person name="Manson A."/>
            <person name="Schwartman J."/>
            <person name="Gilmore M."/>
            <person name="Abouelleil A."/>
            <person name="Cao P."/>
            <person name="Chapman S."/>
            <person name="Cusick C."/>
            <person name="Shea T."/>
            <person name="Young S."/>
            <person name="Neafsey D."/>
            <person name="Nusbaum C."/>
            <person name="Birren B."/>
        </authorList>
    </citation>
    <scope>NUCLEOTIDE SEQUENCE [LARGE SCALE GENOMIC DNA]</scope>
    <source>
        <strain evidence="2">4G2_DIV0659</strain>
    </source>
</reference>
<dbReference type="AlphaFoldDB" id="A0A242CH74"/>
<name>A0A242CH74_9ENTE</name>
<comment type="caution">
    <text evidence="2">The sequence shown here is derived from an EMBL/GenBank/DDBJ whole genome shotgun (WGS) entry which is preliminary data.</text>
</comment>
<evidence type="ECO:0000313" key="1">
    <source>
        <dbReference type="EMBL" id="MEI5994784.1"/>
    </source>
</evidence>
<gene>
    <name evidence="2" type="ORF">A5880_000272</name>
    <name evidence="1" type="ORF">A5880_002370</name>
</gene>
<organism evidence="2">
    <name type="scientific">Candidatus Enterococcus mansonii</name>
    <dbReference type="NCBI Taxonomy" id="1834181"/>
    <lineage>
        <taxon>Bacteria</taxon>
        <taxon>Bacillati</taxon>
        <taxon>Bacillota</taxon>
        <taxon>Bacilli</taxon>
        <taxon>Lactobacillales</taxon>
        <taxon>Enterococcaceae</taxon>
        <taxon>Enterococcus</taxon>
    </lineage>
</organism>
<dbReference type="STRING" id="1834181.A5880_000272"/>
<protein>
    <submittedName>
        <fullName evidence="2">Uncharacterized protein</fullName>
    </submittedName>
</protein>
<dbReference type="Proteomes" id="UP000195139">
    <property type="component" value="Unassembled WGS sequence"/>
</dbReference>
<keyword evidence="3" id="KW-1185">Reference proteome</keyword>
<dbReference type="EMBL" id="NGLE01000001">
    <property type="protein sequence ID" value="OTO09593.1"/>
    <property type="molecule type" value="Genomic_DNA"/>
</dbReference>
<proteinExistence type="predicted"/>
<accession>A0A242CH74</accession>
<sequence length="63" mass="7449">MLNPEQNKLVVQAIKDKKDNYAVLIRNENAKPLKDQDIKKTDQLTEMYHQYNLILDVIHERGI</sequence>
<reference evidence="1 3" key="2">
    <citation type="submission" date="2018-07" db="EMBL/GenBank/DDBJ databases">
        <title>The Genome Sequence of Enterococcus sp. DIV0659b.</title>
        <authorList>
            <consortium name="The Broad Institute Genomics Platform"/>
            <consortium name="The Broad Institute Genomic Center for Infectious Diseases"/>
            <person name="Earl A."/>
            <person name="Manson A."/>
            <person name="Schwartman J."/>
            <person name="Gilmore M."/>
            <person name="Abouelleil A."/>
            <person name="Cao P."/>
            <person name="Chapman S."/>
            <person name="Cusick C."/>
            <person name="Shea T."/>
            <person name="Young S."/>
            <person name="Neafsey D."/>
            <person name="Nusbaum C."/>
            <person name="Birren B."/>
        </authorList>
    </citation>
    <scope>NUCLEOTIDE SEQUENCE [LARGE SCALE GENOMIC DNA]</scope>
    <source>
        <strain evidence="1 3">4G2_DIV0659</strain>
    </source>
</reference>
<evidence type="ECO:0000313" key="3">
    <source>
        <dbReference type="Proteomes" id="UP000195139"/>
    </source>
</evidence>
<dbReference type="EMBL" id="NGLE02000001">
    <property type="protein sequence ID" value="MEI5994784.1"/>
    <property type="molecule type" value="Genomic_DNA"/>
</dbReference>